<organism evidence="7 8">
    <name type="scientific">Acidothermus cellulolyticus (strain ATCC 43068 / DSM 8971 / 11B)</name>
    <dbReference type="NCBI Taxonomy" id="351607"/>
    <lineage>
        <taxon>Bacteria</taxon>
        <taxon>Bacillati</taxon>
        <taxon>Actinomycetota</taxon>
        <taxon>Actinomycetes</taxon>
        <taxon>Acidothermales</taxon>
        <taxon>Acidothermaceae</taxon>
        <taxon>Acidothermus</taxon>
    </lineage>
</organism>
<dbReference type="Pfam" id="PF04932">
    <property type="entry name" value="Wzy_C"/>
    <property type="match status" value="1"/>
</dbReference>
<comment type="subcellular location">
    <subcellularLocation>
        <location evidence="1">Membrane</location>
        <topology evidence="1">Multi-pass membrane protein</topology>
    </subcellularLocation>
</comment>
<feature type="transmembrane region" description="Helical" evidence="5">
    <location>
        <begin position="143"/>
        <end position="170"/>
    </location>
</feature>
<keyword evidence="2 5" id="KW-0812">Transmembrane</keyword>
<evidence type="ECO:0000256" key="3">
    <source>
        <dbReference type="ARBA" id="ARBA00022989"/>
    </source>
</evidence>
<dbReference type="AlphaFoldDB" id="A0LR35"/>
<feature type="transmembrane region" description="Helical" evidence="5">
    <location>
        <begin position="437"/>
        <end position="457"/>
    </location>
</feature>
<dbReference type="InParanoid" id="A0LR35"/>
<keyword evidence="4 5" id="KW-0472">Membrane</keyword>
<accession>A0LR35</accession>
<feature type="domain" description="O-antigen ligase-related" evidence="6">
    <location>
        <begin position="225"/>
        <end position="421"/>
    </location>
</feature>
<feature type="transmembrane region" description="Helical" evidence="5">
    <location>
        <begin position="190"/>
        <end position="211"/>
    </location>
</feature>
<dbReference type="GO" id="GO:0016020">
    <property type="term" value="C:membrane"/>
    <property type="evidence" value="ECO:0007669"/>
    <property type="project" value="UniProtKB-SubCell"/>
</dbReference>
<dbReference type="InterPro" id="IPR007016">
    <property type="entry name" value="O-antigen_ligase-rel_domated"/>
</dbReference>
<feature type="transmembrane region" description="Helical" evidence="5">
    <location>
        <begin position="65"/>
        <end position="84"/>
    </location>
</feature>
<dbReference type="HOGENOM" id="CLU_543628_0_0_11"/>
<keyword evidence="8" id="KW-1185">Reference proteome</keyword>
<evidence type="ECO:0000256" key="2">
    <source>
        <dbReference type="ARBA" id="ARBA00022692"/>
    </source>
</evidence>
<dbReference type="KEGG" id="ace:Acel_0119"/>
<dbReference type="EMBL" id="CP000481">
    <property type="protein sequence ID" value="ABK51895.1"/>
    <property type="molecule type" value="Genomic_DNA"/>
</dbReference>
<feature type="transmembrane region" description="Helical" evidence="5">
    <location>
        <begin position="285"/>
        <end position="305"/>
    </location>
</feature>
<evidence type="ECO:0000313" key="7">
    <source>
        <dbReference type="EMBL" id="ABK51895.1"/>
    </source>
</evidence>
<evidence type="ECO:0000256" key="4">
    <source>
        <dbReference type="ARBA" id="ARBA00023136"/>
    </source>
</evidence>
<feature type="transmembrane region" description="Helical" evidence="5">
    <location>
        <begin position="326"/>
        <end position="346"/>
    </location>
</feature>
<protein>
    <submittedName>
        <fullName evidence="7">O-antigen polymerase</fullName>
    </submittedName>
</protein>
<sequence length="501" mass="52806">MARAVRPLLRRPPSIASFRSDNPAVVVGTASGERIDDRALAVECVAVGLGMAVAGGAFAPPAAAVFAGVAIALLIVGLVLLPTARLLVRSRLSYAVLAFAAWWTASGLAHHDGMVAMRLAAGMVGSVAAYVVVGALTTRGRELVAAGFLGGAAILAGTGLIDVSVAMAAGRGPFDSWLLTDERSVRLAGPLHYPEAFALWLSFSFLAGALVRTRRVQPLVSLSQVVVGCGILASESRGALVAFAAALIVAGRRLSRATRNAVVALAVCAPLVLAAQRLAGATAVLYPLSLAAAVLTVLLIGRGLLVRGRLDQRPANRWRDRVMAAVLRLRWLIGGVWLVTTCGLLVTQRRWVDGLDPSWWQRLRVAKAAIHLISGHVWSGLGPDPVFRAPTATGVPGWAYFTHNEFLEIALSLGIPGLVAVVALAAWVAWRLRPHRIGLAVLAAVVVAGLFDFGWHFPVLGWVAASVAACEVGQRRLRRQPFGVWCARNCRRVVKSCTLAG</sequence>
<feature type="transmembrane region" description="Helical" evidence="5">
    <location>
        <begin position="261"/>
        <end position="279"/>
    </location>
</feature>
<dbReference type="PANTHER" id="PTHR37422">
    <property type="entry name" value="TEICHURONIC ACID BIOSYNTHESIS PROTEIN TUAE"/>
    <property type="match status" value="1"/>
</dbReference>
<feature type="transmembrane region" description="Helical" evidence="5">
    <location>
        <begin position="409"/>
        <end position="430"/>
    </location>
</feature>
<keyword evidence="3 5" id="KW-1133">Transmembrane helix</keyword>
<feature type="transmembrane region" description="Helical" evidence="5">
    <location>
        <begin position="40"/>
        <end position="59"/>
    </location>
</feature>
<dbReference type="InterPro" id="IPR051533">
    <property type="entry name" value="WaaL-like"/>
</dbReference>
<gene>
    <name evidence="7" type="ordered locus">Acel_0119</name>
</gene>
<dbReference type="Proteomes" id="UP000008221">
    <property type="component" value="Chromosome"/>
</dbReference>
<evidence type="ECO:0000259" key="6">
    <source>
        <dbReference type="Pfam" id="PF04932"/>
    </source>
</evidence>
<name>A0LR35_ACIC1</name>
<evidence type="ECO:0000256" key="5">
    <source>
        <dbReference type="SAM" id="Phobius"/>
    </source>
</evidence>
<dbReference type="STRING" id="351607.Acel_0119"/>
<reference evidence="7 8" key="1">
    <citation type="journal article" date="2009" name="Genome Res.">
        <title>Complete genome of the cellulolytic thermophile Acidothermus cellulolyticus 11B provides insights into its ecophysiological and evolutionary adaptations.</title>
        <authorList>
            <person name="Barabote R.D."/>
            <person name="Xie G."/>
            <person name="Leu D.H."/>
            <person name="Normand P."/>
            <person name="Necsulea A."/>
            <person name="Daubin V."/>
            <person name="Medigue C."/>
            <person name="Adney W.S."/>
            <person name="Xu X.C."/>
            <person name="Lapidus A."/>
            <person name="Parales R.E."/>
            <person name="Detter C."/>
            <person name="Pujic P."/>
            <person name="Bruce D."/>
            <person name="Lavire C."/>
            <person name="Challacombe J.F."/>
            <person name="Brettin T.S."/>
            <person name="Berry A.M."/>
        </authorList>
    </citation>
    <scope>NUCLEOTIDE SEQUENCE [LARGE SCALE GENOMIC DNA]</scope>
    <source>
        <strain evidence="8">ATCC 43068 / DSM 8971 / 11B</strain>
    </source>
</reference>
<feature type="transmembrane region" description="Helical" evidence="5">
    <location>
        <begin position="91"/>
        <end position="109"/>
    </location>
</feature>
<dbReference type="PANTHER" id="PTHR37422:SF13">
    <property type="entry name" value="LIPOPOLYSACCHARIDE BIOSYNTHESIS PROTEIN PA4999-RELATED"/>
    <property type="match status" value="1"/>
</dbReference>
<evidence type="ECO:0000256" key="1">
    <source>
        <dbReference type="ARBA" id="ARBA00004141"/>
    </source>
</evidence>
<feature type="transmembrane region" description="Helical" evidence="5">
    <location>
        <begin position="115"/>
        <end position="136"/>
    </location>
</feature>
<evidence type="ECO:0000313" key="8">
    <source>
        <dbReference type="Proteomes" id="UP000008221"/>
    </source>
</evidence>
<proteinExistence type="predicted"/>